<evidence type="ECO:0000313" key="5">
    <source>
        <dbReference type="EMBL" id="GJN38126.1"/>
    </source>
</evidence>
<dbReference type="InterPro" id="IPR013766">
    <property type="entry name" value="Thioredoxin_domain"/>
</dbReference>
<protein>
    <recommendedName>
        <fullName evidence="4">Thioredoxin domain-containing protein</fullName>
    </recommendedName>
</protein>
<reference evidence="5" key="1">
    <citation type="journal article" date="2018" name="DNA Res.">
        <title>Multiple hybrid de novo genome assembly of finger millet, an orphan allotetraploid crop.</title>
        <authorList>
            <person name="Hatakeyama M."/>
            <person name="Aluri S."/>
            <person name="Balachadran M.T."/>
            <person name="Sivarajan S.R."/>
            <person name="Patrignani A."/>
            <person name="Gruter S."/>
            <person name="Poveda L."/>
            <person name="Shimizu-Inatsugi R."/>
            <person name="Baeten J."/>
            <person name="Francoijs K.J."/>
            <person name="Nataraja K.N."/>
            <person name="Reddy Y.A.N."/>
            <person name="Phadnis S."/>
            <person name="Ravikumar R.L."/>
            <person name="Schlapbach R."/>
            <person name="Sreeman S.M."/>
            <person name="Shimizu K.K."/>
        </authorList>
    </citation>
    <scope>NUCLEOTIDE SEQUENCE</scope>
</reference>
<dbReference type="Pfam" id="PF14559">
    <property type="entry name" value="TPR_19"/>
    <property type="match status" value="1"/>
</dbReference>
<dbReference type="GO" id="GO:0006950">
    <property type="term" value="P:response to stress"/>
    <property type="evidence" value="ECO:0007669"/>
    <property type="project" value="UniProtKB-ARBA"/>
</dbReference>
<keyword evidence="2 3" id="KW-0802">TPR repeat</keyword>
<evidence type="ECO:0000259" key="4">
    <source>
        <dbReference type="Pfam" id="PF00085"/>
    </source>
</evidence>
<dbReference type="PANTHER" id="PTHR46050">
    <property type="entry name" value="TPR REPEAT-CONTAINING THIOREDOXIN"/>
    <property type="match status" value="1"/>
</dbReference>
<dbReference type="EMBL" id="BQKI01000095">
    <property type="protein sequence ID" value="GJN38126.1"/>
    <property type="molecule type" value="Genomic_DNA"/>
</dbReference>
<dbReference type="GO" id="GO:0005737">
    <property type="term" value="C:cytoplasm"/>
    <property type="evidence" value="ECO:0007669"/>
    <property type="project" value="TreeGrafter"/>
</dbReference>
<dbReference type="SMART" id="SM00028">
    <property type="entry name" value="TPR"/>
    <property type="match status" value="5"/>
</dbReference>
<dbReference type="Pfam" id="PF00085">
    <property type="entry name" value="Thioredoxin"/>
    <property type="match status" value="1"/>
</dbReference>
<dbReference type="CDD" id="cd02947">
    <property type="entry name" value="TRX_family"/>
    <property type="match status" value="1"/>
</dbReference>
<evidence type="ECO:0000256" key="2">
    <source>
        <dbReference type="ARBA" id="ARBA00022803"/>
    </source>
</evidence>
<dbReference type="FunFam" id="3.40.30.10:FF:000211">
    <property type="entry name" value="TPR repeat-containing thioredoxin TTL4"/>
    <property type="match status" value="1"/>
</dbReference>
<sequence length="388" mass="43099">MSAVDPEEVKRAGNEQYKKGCFEEALRLYDRALAMCPDNAACRGNRAAALTGLRRFGKAVKECEEALRIDPSYGRAHQRLASLHIRLGHIEDALKHLSLASPQPDLLELHKLQTVEKHLGRCLDARKVGEWKSVLRESDAAIAAGADSSALLLAAKAEALLRLNLLDEADSAISSASKLDYSFSCFSDTKFCGFLANAYLFFVHAQVDMALGRFDHAVASIDKARITDPGNTEVMERWAESVKDYEVLRKELPSDTEVAEAYFHAQVALKSSRGEEVSNMKFGGEVEAITGMEQFRMATSLPGVSVIYFMTPLNQQCCKISPFVNSLCIRYPSVNFLKVDVNESPAVARAENVRTIPTFKIYKHGIRVKEMICPSQQLLEYSVRHYGI</sequence>
<dbReference type="PROSITE" id="PS50005">
    <property type="entry name" value="TPR"/>
    <property type="match status" value="1"/>
</dbReference>
<keyword evidence="1" id="KW-0677">Repeat</keyword>
<proteinExistence type="predicted"/>
<gene>
    <name evidence="5" type="primary">gb27138</name>
    <name evidence="5" type="ORF">PR202_gb27138</name>
</gene>
<evidence type="ECO:0000313" key="6">
    <source>
        <dbReference type="Proteomes" id="UP001054889"/>
    </source>
</evidence>
<dbReference type="InterPro" id="IPR011990">
    <property type="entry name" value="TPR-like_helical_dom_sf"/>
</dbReference>
<accession>A0AAV5FT30</accession>
<keyword evidence="6" id="KW-1185">Reference proteome</keyword>
<name>A0AAV5FT30_ELECO</name>
<feature type="domain" description="Thioredoxin" evidence="4">
    <location>
        <begin position="305"/>
        <end position="374"/>
    </location>
</feature>
<feature type="repeat" description="TPR" evidence="3">
    <location>
        <begin position="6"/>
        <end position="39"/>
    </location>
</feature>
<reference evidence="5" key="2">
    <citation type="submission" date="2021-12" db="EMBL/GenBank/DDBJ databases">
        <title>Resequencing data analysis of finger millet.</title>
        <authorList>
            <person name="Hatakeyama M."/>
            <person name="Aluri S."/>
            <person name="Balachadran M.T."/>
            <person name="Sivarajan S.R."/>
            <person name="Poveda L."/>
            <person name="Shimizu-Inatsugi R."/>
            <person name="Schlapbach R."/>
            <person name="Sreeman S.M."/>
            <person name="Shimizu K.K."/>
        </authorList>
    </citation>
    <scope>NUCLEOTIDE SEQUENCE</scope>
</reference>
<evidence type="ECO:0000256" key="1">
    <source>
        <dbReference type="ARBA" id="ARBA00022737"/>
    </source>
</evidence>
<dbReference type="Gene3D" id="1.25.40.10">
    <property type="entry name" value="Tetratricopeptide repeat domain"/>
    <property type="match status" value="1"/>
</dbReference>
<dbReference type="SUPFAM" id="SSF48452">
    <property type="entry name" value="TPR-like"/>
    <property type="match status" value="1"/>
</dbReference>
<organism evidence="5 6">
    <name type="scientific">Eleusine coracana subsp. coracana</name>
    <dbReference type="NCBI Taxonomy" id="191504"/>
    <lineage>
        <taxon>Eukaryota</taxon>
        <taxon>Viridiplantae</taxon>
        <taxon>Streptophyta</taxon>
        <taxon>Embryophyta</taxon>
        <taxon>Tracheophyta</taxon>
        <taxon>Spermatophyta</taxon>
        <taxon>Magnoliopsida</taxon>
        <taxon>Liliopsida</taxon>
        <taxon>Poales</taxon>
        <taxon>Poaceae</taxon>
        <taxon>PACMAD clade</taxon>
        <taxon>Chloridoideae</taxon>
        <taxon>Cynodonteae</taxon>
        <taxon>Eleusininae</taxon>
        <taxon>Eleusine</taxon>
    </lineage>
</organism>
<comment type="caution">
    <text evidence="5">The sequence shown here is derived from an EMBL/GenBank/DDBJ whole genome shotgun (WGS) entry which is preliminary data.</text>
</comment>
<dbReference type="AlphaFoldDB" id="A0AAV5FT30"/>
<dbReference type="InterPro" id="IPR019734">
    <property type="entry name" value="TPR_rpt"/>
</dbReference>
<dbReference type="InterPro" id="IPR036249">
    <property type="entry name" value="Thioredoxin-like_sf"/>
</dbReference>
<dbReference type="SUPFAM" id="SSF52833">
    <property type="entry name" value="Thioredoxin-like"/>
    <property type="match status" value="1"/>
</dbReference>
<dbReference type="Gene3D" id="3.40.30.10">
    <property type="entry name" value="Glutaredoxin"/>
    <property type="match status" value="1"/>
</dbReference>
<dbReference type="PANTHER" id="PTHR46050:SF28">
    <property type="entry name" value="OS01G0218200 PROTEIN"/>
    <property type="match status" value="1"/>
</dbReference>
<dbReference type="InterPro" id="IPR044534">
    <property type="entry name" value="TTL1-4"/>
</dbReference>
<evidence type="ECO:0000256" key="3">
    <source>
        <dbReference type="PROSITE-ProRule" id="PRU00339"/>
    </source>
</evidence>
<dbReference type="Proteomes" id="UP001054889">
    <property type="component" value="Unassembled WGS sequence"/>
</dbReference>